<dbReference type="InterPro" id="IPR011990">
    <property type="entry name" value="TPR-like_helical_dom_sf"/>
</dbReference>
<dbReference type="SUPFAM" id="SSF48452">
    <property type="entry name" value="TPR-like"/>
    <property type="match status" value="1"/>
</dbReference>
<keyword evidence="1" id="KW-0812">Transmembrane</keyword>
<comment type="caution">
    <text evidence="2">The sequence shown here is derived from an EMBL/GenBank/DDBJ whole genome shotgun (WGS) entry which is preliminary data.</text>
</comment>
<dbReference type="AlphaFoldDB" id="A0A2S7TZ75"/>
<protein>
    <submittedName>
        <fullName evidence="2">Uncharacterized protein</fullName>
    </submittedName>
</protein>
<organism evidence="2 3">
    <name type="scientific">Rubritalea profundi</name>
    <dbReference type="NCBI Taxonomy" id="1658618"/>
    <lineage>
        <taxon>Bacteria</taxon>
        <taxon>Pseudomonadati</taxon>
        <taxon>Verrucomicrobiota</taxon>
        <taxon>Verrucomicrobiia</taxon>
        <taxon>Verrucomicrobiales</taxon>
        <taxon>Rubritaleaceae</taxon>
        <taxon>Rubritalea</taxon>
    </lineage>
</organism>
<sequence length="489" mass="53562">MAKPLRKLKKWLSYYGRALWIALVVVVVLWGAVYYALMTNQKTEQVDFGDARQSELAQEVSNLGFEGGVELLDEGEFAKGRAVMQRLAPLNLASKTPQGNAKAHLWMAEDLLAGKGFGFLSVYPLDASGSKHLVSPVLLDKGNLTARCQRHLESAVALDPALVDATVLLAEVLLAQNQRNAGIAVIHQSVAEDSQIDLSIQLANLLAYAGDNLGLEESCWHKFATLGREVTGSKRGDIGVRIDYILYAMVLEQGDLAESAVGKFERDFGEQNEGLVKSLKSSQWYFKAIDLLDEENFEASRACEFLLKAYSLQPGRSEIVAALKLLLERYPEVKERVQQGIGEVSQQLEESNPLAAADLHVFLAALNPASAEAHMIRAHDLNAEDPSLVAAWVGFQLQEDGPDFSELEGALVRLIGNKKLSQAEDYSLLFTLGEVRAAEGRWYEALQALEQALALSDGPNKDLHKMLGLAYDALGQKIIADEHRALAAH</sequence>
<proteinExistence type="predicted"/>
<evidence type="ECO:0000256" key="1">
    <source>
        <dbReference type="SAM" id="Phobius"/>
    </source>
</evidence>
<keyword evidence="1" id="KW-0472">Membrane</keyword>
<dbReference type="EMBL" id="MQWA01000001">
    <property type="protein sequence ID" value="PQJ28046.1"/>
    <property type="molecule type" value="Genomic_DNA"/>
</dbReference>
<accession>A0A2S7TZ75</accession>
<keyword evidence="1" id="KW-1133">Transmembrane helix</keyword>
<reference evidence="2 3" key="1">
    <citation type="submission" date="2016-12" db="EMBL/GenBank/DDBJ databases">
        <title>Study of bacterial adaptation to deep sea.</title>
        <authorList>
            <person name="Song J."/>
            <person name="Yoshizawa S."/>
            <person name="Kogure K."/>
        </authorList>
    </citation>
    <scope>NUCLEOTIDE SEQUENCE [LARGE SCALE GENOMIC DNA]</scope>
    <source>
        <strain evidence="2 3">SAORIC-165</strain>
    </source>
</reference>
<evidence type="ECO:0000313" key="2">
    <source>
        <dbReference type="EMBL" id="PQJ28046.1"/>
    </source>
</evidence>
<dbReference type="Proteomes" id="UP000239907">
    <property type="component" value="Unassembled WGS sequence"/>
</dbReference>
<name>A0A2S7TZ75_9BACT</name>
<keyword evidence="3" id="KW-1185">Reference proteome</keyword>
<dbReference type="RefSeq" id="WP_105042544.1">
    <property type="nucleotide sequence ID" value="NZ_MQWA01000001.1"/>
</dbReference>
<feature type="transmembrane region" description="Helical" evidence="1">
    <location>
        <begin position="12"/>
        <end position="37"/>
    </location>
</feature>
<gene>
    <name evidence="2" type="ORF">BSZ32_05710</name>
</gene>
<evidence type="ECO:0000313" key="3">
    <source>
        <dbReference type="Proteomes" id="UP000239907"/>
    </source>
</evidence>
<dbReference type="Gene3D" id="1.25.40.10">
    <property type="entry name" value="Tetratricopeptide repeat domain"/>
    <property type="match status" value="1"/>
</dbReference>